<dbReference type="SUPFAM" id="SSF52317">
    <property type="entry name" value="Class I glutamine amidotransferase-like"/>
    <property type="match status" value="1"/>
</dbReference>
<evidence type="ECO:0000313" key="3">
    <source>
        <dbReference type="Proteomes" id="UP000789405"/>
    </source>
</evidence>
<dbReference type="PROSITE" id="PS51273">
    <property type="entry name" value="GATASE_TYPE_1"/>
    <property type="match status" value="1"/>
</dbReference>
<sequence>MDEPQKILRVSILLAGTPIPEIIEKFGHYGKQISDLLQNAINSSEQKLSLIIKNYDVENMEFPEEDDLLKTDGIIITGSAYDDIPWINRLTDFTKLIIDKHQHIKLIGICFGHQIVARAAGGQVIKNPLGWEIGVTEVSLTDIGENFFKIDSKVLRIQQMHQDHVNILPKNFHNLGFTSKSPFQGMIKVNQVLTVQGHPEFVGEAEKLLINARLNKGIFTPEFAQAGLKTADYEDDRLLIGQKFIEFMITHYFPNSVKPPISASIL</sequence>
<keyword evidence="3" id="KW-1185">Reference proteome</keyword>
<evidence type="ECO:0000259" key="1">
    <source>
        <dbReference type="Pfam" id="PF00117"/>
    </source>
</evidence>
<dbReference type="EMBL" id="CAJVPY010001340">
    <property type="protein sequence ID" value="CAG8517605.1"/>
    <property type="molecule type" value="Genomic_DNA"/>
</dbReference>
<name>A0A9N9A4K5_9GLOM</name>
<accession>A0A9N9A4K5</accession>
<comment type="caution">
    <text evidence="2">The sequence shown here is derived from an EMBL/GenBank/DDBJ whole genome shotgun (WGS) entry which is preliminary data.</text>
</comment>
<dbReference type="CDD" id="cd01741">
    <property type="entry name" value="GATase1_1"/>
    <property type="match status" value="1"/>
</dbReference>
<dbReference type="PANTHER" id="PTHR42695">
    <property type="entry name" value="GLUTAMINE AMIDOTRANSFERASE YLR126C-RELATED"/>
    <property type="match status" value="1"/>
</dbReference>
<gene>
    <name evidence="2" type="ORF">DERYTH_LOCUS3706</name>
</gene>
<dbReference type="InterPro" id="IPR044992">
    <property type="entry name" value="ChyE-like"/>
</dbReference>
<dbReference type="Pfam" id="PF00117">
    <property type="entry name" value="GATase"/>
    <property type="match status" value="1"/>
</dbReference>
<dbReference type="GO" id="GO:0005829">
    <property type="term" value="C:cytosol"/>
    <property type="evidence" value="ECO:0007669"/>
    <property type="project" value="TreeGrafter"/>
</dbReference>
<dbReference type="InterPro" id="IPR029062">
    <property type="entry name" value="Class_I_gatase-like"/>
</dbReference>
<dbReference type="AlphaFoldDB" id="A0A9N9A4K5"/>
<evidence type="ECO:0000313" key="2">
    <source>
        <dbReference type="EMBL" id="CAG8517605.1"/>
    </source>
</evidence>
<dbReference type="GO" id="GO:0005634">
    <property type="term" value="C:nucleus"/>
    <property type="evidence" value="ECO:0007669"/>
    <property type="project" value="TreeGrafter"/>
</dbReference>
<feature type="domain" description="Glutamine amidotransferase" evidence="1">
    <location>
        <begin position="30"/>
        <end position="206"/>
    </location>
</feature>
<proteinExistence type="predicted"/>
<reference evidence="2" key="1">
    <citation type="submission" date="2021-06" db="EMBL/GenBank/DDBJ databases">
        <authorList>
            <person name="Kallberg Y."/>
            <person name="Tangrot J."/>
            <person name="Rosling A."/>
        </authorList>
    </citation>
    <scope>NUCLEOTIDE SEQUENCE</scope>
    <source>
        <strain evidence="2">MA453B</strain>
    </source>
</reference>
<organism evidence="2 3">
    <name type="scientific">Dentiscutata erythropus</name>
    <dbReference type="NCBI Taxonomy" id="1348616"/>
    <lineage>
        <taxon>Eukaryota</taxon>
        <taxon>Fungi</taxon>
        <taxon>Fungi incertae sedis</taxon>
        <taxon>Mucoromycota</taxon>
        <taxon>Glomeromycotina</taxon>
        <taxon>Glomeromycetes</taxon>
        <taxon>Diversisporales</taxon>
        <taxon>Gigasporaceae</taxon>
        <taxon>Dentiscutata</taxon>
    </lineage>
</organism>
<feature type="non-terminal residue" evidence="2">
    <location>
        <position position="266"/>
    </location>
</feature>
<dbReference type="InterPro" id="IPR017926">
    <property type="entry name" value="GATASE"/>
</dbReference>
<dbReference type="OrthoDB" id="92161at2759"/>
<dbReference type="Proteomes" id="UP000789405">
    <property type="component" value="Unassembled WGS sequence"/>
</dbReference>
<dbReference type="PANTHER" id="PTHR42695:SF5">
    <property type="entry name" value="GLUTAMINE AMIDOTRANSFERASE YLR126C-RELATED"/>
    <property type="match status" value="1"/>
</dbReference>
<protein>
    <submittedName>
        <fullName evidence="2">20564_t:CDS:1</fullName>
    </submittedName>
</protein>
<dbReference type="Gene3D" id="3.40.50.880">
    <property type="match status" value="1"/>
</dbReference>